<feature type="region of interest" description="Disordered" evidence="1">
    <location>
        <begin position="1"/>
        <end position="42"/>
    </location>
</feature>
<dbReference type="InterPro" id="IPR036179">
    <property type="entry name" value="Ig-like_dom_sf"/>
</dbReference>
<protein>
    <submittedName>
        <fullName evidence="2">Uncharacterized protein</fullName>
    </submittedName>
</protein>
<feature type="compositionally biased region" description="Low complexity" evidence="1">
    <location>
        <begin position="1"/>
        <end position="11"/>
    </location>
</feature>
<dbReference type="Ensembl" id="ENSPMGT00000000048.1">
    <property type="protein sequence ID" value="ENSPMGP00000000048.1"/>
    <property type="gene ID" value="ENSPMGG00000000048.1"/>
</dbReference>
<organism evidence="2 3">
    <name type="scientific">Periophthalmus magnuspinnatus</name>
    <dbReference type="NCBI Taxonomy" id="409849"/>
    <lineage>
        <taxon>Eukaryota</taxon>
        <taxon>Metazoa</taxon>
        <taxon>Chordata</taxon>
        <taxon>Craniata</taxon>
        <taxon>Vertebrata</taxon>
        <taxon>Euteleostomi</taxon>
        <taxon>Actinopterygii</taxon>
        <taxon>Neopterygii</taxon>
        <taxon>Teleostei</taxon>
        <taxon>Neoteleostei</taxon>
        <taxon>Acanthomorphata</taxon>
        <taxon>Gobiaria</taxon>
        <taxon>Gobiiformes</taxon>
        <taxon>Gobioidei</taxon>
        <taxon>Gobiidae</taxon>
        <taxon>Oxudercinae</taxon>
        <taxon>Periophthalmus</taxon>
    </lineage>
</organism>
<dbReference type="InterPro" id="IPR013783">
    <property type="entry name" value="Ig-like_fold"/>
</dbReference>
<sequence length="115" mass="12477">VQVLPTQLPRTPARRPPRPPAPGGGSAEEELPGTEWYQQRGGAPPRALIYKISNGVSRVPSRFSGSGSGSDFTRPPVEFSLKTLQITSVRVNTTSTVSMCSHSENDSYKNLPRQN</sequence>
<dbReference type="AlphaFoldDB" id="A0A3B3Z623"/>
<dbReference type="SUPFAM" id="SSF48726">
    <property type="entry name" value="Immunoglobulin"/>
    <property type="match status" value="1"/>
</dbReference>
<proteinExistence type="predicted"/>
<evidence type="ECO:0000313" key="2">
    <source>
        <dbReference type="Ensembl" id="ENSPMGP00000000048.1"/>
    </source>
</evidence>
<dbReference type="InterPro" id="IPR050150">
    <property type="entry name" value="IgV_Light_Chain"/>
</dbReference>
<name>A0A3B3Z623_9GOBI</name>
<dbReference type="PANTHER" id="PTHR23267">
    <property type="entry name" value="IMMUNOGLOBULIN LIGHT CHAIN"/>
    <property type="match status" value="1"/>
</dbReference>
<evidence type="ECO:0000313" key="3">
    <source>
        <dbReference type="Proteomes" id="UP000261520"/>
    </source>
</evidence>
<keyword evidence="3" id="KW-1185">Reference proteome</keyword>
<dbReference type="Gene3D" id="2.60.40.10">
    <property type="entry name" value="Immunoglobulins"/>
    <property type="match status" value="1"/>
</dbReference>
<evidence type="ECO:0000256" key="1">
    <source>
        <dbReference type="SAM" id="MobiDB-lite"/>
    </source>
</evidence>
<reference evidence="2" key="1">
    <citation type="submission" date="2025-08" db="UniProtKB">
        <authorList>
            <consortium name="Ensembl"/>
        </authorList>
    </citation>
    <scope>IDENTIFICATION</scope>
</reference>
<accession>A0A3B3Z623</accession>
<dbReference type="Proteomes" id="UP000261520">
    <property type="component" value="Unplaced"/>
</dbReference>
<reference evidence="2" key="2">
    <citation type="submission" date="2025-09" db="UniProtKB">
        <authorList>
            <consortium name="Ensembl"/>
        </authorList>
    </citation>
    <scope>IDENTIFICATION</scope>
</reference>